<evidence type="ECO:0008006" key="5">
    <source>
        <dbReference type="Google" id="ProtNLM"/>
    </source>
</evidence>
<dbReference type="Proteomes" id="UP000070352">
    <property type="component" value="Unassembled WGS sequence"/>
</dbReference>
<evidence type="ECO:0000313" key="3">
    <source>
        <dbReference type="EMBL" id="KXG45110.1"/>
    </source>
</evidence>
<dbReference type="InterPro" id="IPR014722">
    <property type="entry name" value="Rib_uL2_dom2"/>
</dbReference>
<dbReference type="EMBL" id="LSKU01000001">
    <property type="protein sequence ID" value="KXG45110.1"/>
    <property type="molecule type" value="Genomic_DNA"/>
</dbReference>
<dbReference type="AlphaFoldDB" id="A0A135L7Z9"/>
<evidence type="ECO:0000256" key="1">
    <source>
        <dbReference type="ARBA" id="ARBA00022980"/>
    </source>
</evidence>
<evidence type="ECO:0000256" key="2">
    <source>
        <dbReference type="ARBA" id="ARBA00023274"/>
    </source>
</evidence>
<keyword evidence="2" id="KW-0687">Ribonucleoprotein</keyword>
<gene>
    <name evidence="3" type="ORF">U473_13515</name>
</gene>
<keyword evidence="1" id="KW-0689">Ribosomal protein</keyword>
<dbReference type="CDD" id="cd06088">
    <property type="entry name" value="KOW_RPL14"/>
    <property type="match status" value="1"/>
</dbReference>
<dbReference type="SUPFAM" id="SSF50104">
    <property type="entry name" value="Translation proteins SH3-like domain"/>
    <property type="match status" value="1"/>
</dbReference>
<dbReference type="InterPro" id="IPR041985">
    <property type="entry name" value="Ribosomal_eL14_KOW"/>
</dbReference>
<accession>A0A135L7Z9</accession>
<comment type="caution">
    <text evidence="3">The sequence shown here is derived from an EMBL/GenBank/DDBJ whole genome shotgun (WGS) entry which is preliminary data.</text>
</comment>
<dbReference type="Gene3D" id="2.30.30.30">
    <property type="match status" value="1"/>
</dbReference>
<dbReference type="GO" id="GO:1990904">
    <property type="term" value="C:ribonucleoprotein complex"/>
    <property type="evidence" value="ECO:0007669"/>
    <property type="project" value="UniProtKB-KW"/>
</dbReference>
<protein>
    <recommendedName>
        <fullName evidence="5">KOW domain-containing protein</fullName>
    </recommendedName>
</protein>
<organism evidence="3 4">
    <name type="scientific">Tepidibacillus decaturensis</name>
    <dbReference type="NCBI Taxonomy" id="1413211"/>
    <lineage>
        <taxon>Bacteria</taxon>
        <taxon>Bacillati</taxon>
        <taxon>Bacillota</taxon>
        <taxon>Bacilli</taxon>
        <taxon>Bacillales</taxon>
        <taxon>Bacillaceae</taxon>
        <taxon>Tepidibacillus</taxon>
    </lineage>
</organism>
<dbReference type="InterPro" id="IPR008991">
    <property type="entry name" value="Translation_prot_SH3-like_sf"/>
</dbReference>
<keyword evidence="4" id="KW-1185">Reference proteome</keyword>
<proteinExistence type="predicted"/>
<sequence>MIKEQPLLNIGEIVEILTGREKGKYGVIIGKENDRYIFIADGDKRKFDQPKRKNIRHIRATGYISKEIVDSLDKNGKVTNAKLRYVLQDYLSNRLPLDEEKGE</sequence>
<reference evidence="3 4" key="1">
    <citation type="submission" date="2016-02" db="EMBL/GenBank/DDBJ databases">
        <title>Draft Genome for Tepidibacillus decaturensis nov. sp. Strain Z9, an Anaerobic, Moderately Thermophilic and Heterotrophic Bacterium from Deep Subsurface of the Illinois Basin, USA.</title>
        <authorList>
            <person name="Dong Y."/>
            <person name="Chang J.Y."/>
            <person name="Sanford R."/>
            <person name="Fouke B.W."/>
        </authorList>
    </citation>
    <scope>NUCLEOTIDE SEQUENCE [LARGE SCALE GENOMIC DNA]</scope>
    <source>
        <strain evidence="3 4">Z9</strain>
    </source>
</reference>
<dbReference type="OrthoDB" id="5244at2"/>
<dbReference type="GO" id="GO:0005840">
    <property type="term" value="C:ribosome"/>
    <property type="evidence" value="ECO:0007669"/>
    <property type="project" value="UniProtKB-KW"/>
</dbReference>
<name>A0A135L7Z9_9BACI</name>
<dbReference type="STRING" id="1413211.U473_13515"/>
<dbReference type="RefSeq" id="WP_068727714.1">
    <property type="nucleotide sequence ID" value="NZ_LSKU01000001.1"/>
</dbReference>
<evidence type="ECO:0000313" key="4">
    <source>
        <dbReference type="Proteomes" id="UP000070352"/>
    </source>
</evidence>